<dbReference type="Proteomes" id="UP001185012">
    <property type="component" value="Unassembled WGS sequence"/>
</dbReference>
<dbReference type="RefSeq" id="WP_309863423.1">
    <property type="nucleotide sequence ID" value="NZ_JAVDQG010000002.1"/>
</dbReference>
<dbReference type="InterPro" id="IPR007607">
    <property type="entry name" value="BacA/B"/>
</dbReference>
<accession>A0ABU1IK46</accession>
<organism evidence="1 2">
    <name type="scientific">Desmospora profundinema</name>
    <dbReference type="NCBI Taxonomy" id="1571184"/>
    <lineage>
        <taxon>Bacteria</taxon>
        <taxon>Bacillati</taxon>
        <taxon>Bacillota</taxon>
        <taxon>Bacilli</taxon>
        <taxon>Bacillales</taxon>
        <taxon>Thermoactinomycetaceae</taxon>
        <taxon>Desmospora</taxon>
    </lineage>
</organism>
<reference evidence="1 2" key="1">
    <citation type="submission" date="2023-07" db="EMBL/GenBank/DDBJ databases">
        <title>Genomic Encyclopedia of Type Strains, Phase IV (KMG-IV): sequencing the most valuable type-strain genomes for metagenomic binning, comparative biology and taxonomic classification.</title>
        <authorList>
            <person name="Goeker M."/>
        </authorList>
    </citation>
    <scope>NUCLEOTIDE SEQUENCE [LARGE SCALE GENOMIC DNA]</scope>
    <source>
        <strain evidence="1 2">DSM 45903</strain>
    </source>
</reference>
<dbReference type="Pfam" id="PF04519">
    <property type="entry name" value="Bactofilin"/>
    <property type="match status" value="1"/>
</dbReference>
<dbReference type="EMBL" id="JAVDQG010000002">
    <property type="protein sequence ID" value="MDR6225154.1"/>
    <property type="molecule type" value="Genomic_DNA"/>
</dbReference>
<sequence>MEEDRVQDLVIHGAGSAAGGDYRDVKIKGAGKVAGGVSCRLFTVRGSSEVDGDLHAHKVEVTGTSVVRGQLEANEVRLDGRIDIIGKLSGEGMKIRGEVRTHGDCEAEFLDLRGKFSIDGLLNGGIIHLTLYGRSKAREIGGGTIRVRRKASWIQAVLFKVGIDRHSAVLQVNTIEGDDLELAYTHAKVVRGNHVRLGPGCKVERVEYSELHLDQTSHVGEKVKR</sequence>
<comment type="caution">
    <text evidence="1">The sequence shown here is derived from an EMBL/GenBank/DDBJ whole genome shotgun (WGS) entry which is preliminary data.</text>
</comment>
<evidence type="ECO:0000313" key="1">
    <source>
        <dbReference type="EMBL" id="MDR6225154.1"/>
    </source>
</evidence>
<evidence type="ECO:0000313" key="2">
    <source>
        <dbReference type="Proteomes" id="UP001185012"/>
    </source>
</evidence>
<keyword evidence="2" id="KW-1185">Reference proteome</keyword>
<protein>
    <submittedName>
        <fullName evidence="1">Cytoskeletal protein CcmA (Bactofilin family)</fullName>
    </submittedName>
</protein>
<gene>
    <name evidence="1" type="ORF">JOE21_001145</name>
</gene>
<proteinExistence type="predicted"/>
<name>A0ABU1IK46_9BACL</name>